<proteinExistence type="predicted"/>
<dbReference type="EMBL" id="BK032843">
    <property type="protein sequence ID" value="DAF63793.1"/>
    <property type="molecule type" value="Genomic_DNA"/>
</dbReference>
<sequence length="83" mass="9639">MIKFNFEIPIYKVEVNLIQVTSGEDSKEVEQELLDMEAQKEDIDAVIEDITTNCRNGGYTFRNLDKKKFLVIFCSMDSERIQA</sequence>
<name>A0A8S5TKV2_9CAUD</name>
<reference evidence="1" key="1">
    <citation type="journal article" date="2021" name="Proc. Natl. Acad. Sci. U.S.A.">
        <title>A Catalog of Tens of Thousands of Viruses from Human Metagenomes Reveals Hidden Associations with Chronic Diseases.</title>
        <authorList>
            <person name="Tisza M.J."/>
            <person name="Buck C.B."/>
        </authorList>
    </citation>
    <scope>NUCLEOTIDE SEQUENCE</scope>
    <source>
        <strain evidence="1">Ctz6O13</strain>
    </source>
</reference>
<protein>
    <submittedName>
        <fullName evidence="1">Uncharacterized protein</fullName>
    </submittedName>
</protein>
<evidence type="ECO:0000313" key="1">
    <source>
        <dbReference type="EMBL" id="DAF63793.1"/>
    </source>
</evidence>
<accession>A0A8S5TKV2</accession>
<organism evidence="1">
    <name type="scientific">Podoviridae sp. ctz6O13</name>
    <dbReference type="NCBI Taxonomy" id="2827757"/>
    <lineage>
        <taxon>Viruses</taxon>
        <taxon>Duplodnaviria</taxon>
        <taxon>Heunggongvirae</taxon>
        <taxon>Uroviricota</taxon>
        <taxon>Caudoviricetes</taxon>
    </lineage>
</organism>